<keyword evidence="10" id="KW-1185">Reference proteome</keyword>
<proteinExistence type="predicted"/>
<evidence type="ECO:0000256" key="3">
    <source>
        <dbReference type="ARBA" id="ARBA00022741"/>
    </source>
</evidence>
<accession>A0A9N9PK82</accession>
<comment type="caution">
    <text evidence="9">The sequence shown here is derived from an EMBL/GenBank/DDBJ whole genome shotgun (WGS) entry which is preliminary data.</text>
</comment>
<dbReference type="OrthoDB" id="10263145at2759"/>
<dbReference type="InterPro" id="IPR027417">
    <property type="entry name" value="P-loop_NTPase"/>
</dbReference>
<dbReference type="SUPFAM" id="SSF52540">
    <property type="entry name" value="P-loop containing nucleoside triphosphate hydrolases"/>
    <property type="match status" value="1"/>
</dbReference>
<organism evidence="9 10">
    <name type="scientific">Dentiscutata erythropus</name>
    <dbReference type="NCBI Taxonomy" id="1348616"/>
    <lineage>
        <taxon>Eukaryota</taxon>
        <taxon>Fungi</taxon>
        <taxon>Fungi incertae sedis</taxon>
        <taxon>Mucoromycota</taxon>
        <taxon>Glomeromycotina</taxon>
        <taxon>Glomeromycetes</taxon>
        <taxon>Diversisporales</taxon>
        <taxon>Gigasporaceae</taxon>
        <taxon>Dentiscutata</taxon>
    </lineage>
</organism>
<evidence type="ECO:0000256" key="4">
    <source>
        <dbReference type="ARBA" id="ARBA00022777"/>
    </source>
</evidence>
<dbReference type="GO" id="GO:0005524">
    <property type="term" value="F:ATP binding"/>
    <property type="evidence" value="ECO:0007669"/>
    <property type="project" value="UniProtKB-KW"/>
</dbReference>
<evidence type="ECO:0000313" key="10">
    <source>
        <dbReference type="Proteomes" id="UP000789405"/>
    </source>
</evidence>
<evidence type="ECO:0000313" key="9">
    <source>
        <dbReference type="EMBL" id="CAG8828509.1"/>
    </source>
</evidence>
<evidence type="ECO:0000256" key="5">
    <source>
        <dbReference type="ARBA" id="ARBA00022840"/>
    </source>
</evidence>
<keyword evidence="4" id="KW-0418">Kinase</keyword>
<comment type="catalytic activity">
    <reaction evidence="7">
        <text>CMP + ATP = CDP + ADP</text>
        <dbReference type="Rhea" id="RHEA:11600"/>
        <dbReference type="ChEBI" id="CHEBI:30616"/>
        <dbReference type="ChEBI" id="CHEBI:58069"/>
        <dbReference type="ChEBI" id="CHEBI:60377"/>
        <dbReference type="ChEBI" id="CHEBI:456216"/>
        <dbReference type="EC" id="2.7.4.25"/>
    </reaction>
</comment>
<comment type="catalytic activity">
    <reaction evidence="6">
        <text>dCMP + ATP = dCDP + ADP</text>
        <dbReference type="Rhea" id="RHEA:25094"/>
        <dbReference type="ChEBI" id="CHEBI:30616"/>
        <dbReference type="ChEBI" id="CHEBI:57566"/>
        <dbReference type="ChEBI" id="CHEBI:58593"/>
        <dbReference type="ChEBI" id="CHEBI:456216"/>
        <dbReference type="EC" id="2.7.4.25"/>
    </reaction>
</comment>
<dbReference type="AlphaFoldDB" id="A0A9N9PK82"/>
<sequence>MQQTINIVIDGPIALGKTAVGKLLAEKLQYQFIDSGLFYCYLGYNYSKKPINNQIIFLKDLKNKLNKQQFLFKINSIEQLND</sequence>
<feature type="domain" description="Cytidylate kinase" evidence="8">
    <location>
        <begin position="7"/>
        <end position="54"/>
    </location>
</feature>
<dbReference type="EMBL" id="CAJVPY010071492">
    <property type="protein sequence ID" value="CAG8828509.1"/>
    <property type="molecule type" value="Genomic_DNA"/>
</dbReference>
<keyword evidence="5" id="KW-0067">ATP-binding</keyword>
<keyword evidence="2" id="KW-0808">Transferase</keyword>
<evidence type="ECO:0000256" key="7">
    <source>
        <dbReference type="ARBA" id="ARBA00048478"/>
    </source>
</evidence>
<dbReference type="InterPro" id="IPR011994">
    <property type="entry name" value="Cytidylate_kinase_dom"/>
</dbReference>
<evidence type="ECO:0000259" key="8">
    <source>
        <dbReference type="Pfam" id="PF02224"/>
    </source>
</evidence>
<evidence type="ECO:0000256" key="6">
    <source>
        <dbReference type="ARBA" id="ARBA00047615"/>
    </source>
</evidence>
<keyword evidence="3" id="KW-0547">Nucleotide-binding</keyword>
<dbReference type="Proteomes" id="UP000789405">
    <property type="component" value="Unassembled WGS sequence"/>
</dbReference>
<dbReference type="GO" id="GO:0006139">
    <property type="term" value="P:nucleobase-containing compound metabolic process"/>
    <property type="evidence" value="ECO:0007669"/>
    <property type="project" value="InterPro"/>
</dbReference>
<reference evidence="9" key="1">
    <citation type="submission" date="2021-06" db="EMBL/GenBank/DDBJ databases">
        <authorList>
            <person name="Kallberg Y."/>
            <person name="Tangrot J."/>
            <person name="Rosling A."/>
        </authorList>
    </citation>
    <scope>NUCLEOTIDE SEQUENCE</scope>
    <source>
        <strain evidence="9">MA453B</strain>
    </source>
</reference>
<name>A0A9N9PK82_9GLOM</name>
<gene>
    <name evidence="9" type="ORF">DERYTH_LOCUS28507</name>
</gene>
<protein>
    <recommendedName>
        <fullName evidence="1">(d)CMP kinase</fullName>
        <ecNumber evidence="1">2.7.4.25</ecNumber>
    </recommendedName>
</protein>
<evidence type="ECO:0000256" key="1">
    <source>
        <dbReference type="ARBA" id="ARBA00012906"/>
    </source>
</evidence>
<dbReference type="GO" id="GO:0036431">
    <property type="term" value="F:dCMP kinase activity"/>
    <property type="evidence" value="ECO:0007669"/>
    <property type="project" value="InterPro"/>
</dbReference>
<dbReference type="Gene3D" id="3.40.50.300">
    <property type="entry name" value="P-loop containing nucleotide triphosphate hydrolases"/>
    <property type="match status" value="1"/>
</dbReference>
<dbReference type="EC" id="2.7.4.25" evidence="1"/>
<evidence type="ECO:0000256" key="2">
    <source>
        <dbReference type="ARBA" id="ARBA00022679"/>
    </source>
</evidence>
<dbReference type="Pfam" id="PF02224">
    <property type="entry name" value="Cytidylate_kin"/>
    <property type="match status" value="1"/>
</dbReference>